<proteinExistence type="predicted"/>
<keyword evidence="1" id="KW-0732">Signal</keyword>
<keyword evidence="4" id="KW-1185">Reference proteome</keyword>
<dbReference type="InterPro" id="IPR014567">
    <property type="entry name" value="UCP031900"/>
</dbReference>
<sequence>MRTILALMGMLLAGGSNLPASGGPHGAAIQARPVMLDPRDPARMRVGALTYAGGWVLTSGDRRFGGISSLTVDGEGLLAIGDQGGMFRIEPRGDRPPAGRVIGPLPDGPAIPFGRRGRDSESALRGPDGALWVGFEGANAIWRYDAGVTRATGHVAPPDMAGWPRNGGAEAMVRLPDGRALVFAEEAEGAAAGTRQALIFPGDPVDGARPARFDYRPPDGYVVTDMALLPDGRLIALHRRFTPLNGVSAILSIVDSAAIQTGAEVKGREIARLVPPLTVDNMEALAVTQERGRTILWIASDNNFSSVQRTLLLRFRLD</sequence>
<evidence type="ECO:0000256" key="1">
    <source>
        <dbReference type="SAM" id="SignalP"/>
    </source>
</evidence>
<evidence type="ECO:0000313" key="3">
    <source>
        <dbReference type="EMBL" id="SNS18174.1"/>
    </source>
</evidence>
<name>A0A239CFD9_9SPHN</name>
<protein>
    <recommendedName>
        <fullName evidence="2">Phytase-like domain-containing protein</fullName>
    </recommendedName>
</protein>
<evidence type="ECO:0000313" key="4">
    <source>
        <dbReference type="Proteomes" id="UP000198281"/>
    </source>
</evidence>
<dbReference type="OrthoDB" id="9798693at2"/>
<dbReference type="InterPro" id="IPR027372">
    <property type="entry name" value="Phytase-like_dom"/>
</dbReference>
<feature type="domain" description="Phytase-like" evidence="2">
    <location>
        <begin position="63"/>
        <end position="304"/>
    </location>
</feature>
<dbReference type="PIRSF" id="PIRSF031900">
    <property type="entry name" value="UCP031900"/>
    <property type="match status" value="1"/>
</dbReference>
<dbReference type="Proteomes" id="UP000198281">
    <property type="component" value="Unassembled WGS sequence"/>
</dbReference>
<feature type="chain" id="PRO_5012737582" description="Phytase-like domain-containing protein" evidence="1">
    <location>
        <begin position="21"/>
        <end position="318"/>
    </location>
</feature>
<dbReference type="EMBL" id="FZOS01000002">
    <property type="protein sequence ID" value="SNS18174.1"/>
    <property type="molecule type" value="Genomic_DNA"/>
</dbReference>
<reference evidence="4" key="1">
    <citation type="submission" date="2017-06" db="EMBL/GenBank/DDBJ databases">
        <authorList>
            <person name="Varghese N."/>
            <person name="Submissions S."/>
        </authorList>
    </citation>
    <scope>NUCLEOTIDE SEQUENCE [LARGE SCALE GENOMIC DNA]</scope>
    <source>
        <strain evidence="4">LNB2</strain>
    </source>
</reference>
<dbReference type="RefSeq" id="WP_089218298.1">
    <property type="nucleotide sequence ID" value="NZ_FZOS01000002.1"/>
</dbReference>
<dbReference type="SUPFAM" id="SSF63829">
    <property type="entry name" value="Calcium-dependent phosphotriesterase"/>
    <property type="match status" value="1"/>
</dbReference>
<accession>A0A239CFD9</accession>
<evidence type="ECO:0000259" key="2">
    <source>
        <dbReference type="Pfam" id="PF13449"/>
    </source>
</evidence>
<feature type="signal peptide" evidence="1">
    <location>
        <begin position="1"/>
        <end position="20"/>
    </location>
</feature>
<gene>
    <name evidence="3" type="ORF">SAMN06295912_102146</name>
</gene>
<dbReference type="Pfam" id="PF13449">
    <property type="entry name" value="Phytase-like"/>
    <property type="match status" value="1"/>
</dbReference>
<dbReference type="AlphaFoldDB" id="A0A239CFD9"/>
<organism evidence="3 4">
    <name type="scientific">Edaphosphingomonas laterariae</name>
    <dbReference type="NCBI Taxonomy" id="861865"/>
    <lineage>
        <taxon>Bacteria</taxon>
        <taxon>Pseudomonadati</taxon>
        <taxon>Pseudomonadota</taxon>
        <taxon>Alphaproteobacteria</taxon>
        <taxon>Sphingomonadales</taxon>
        <taxon>Rhizorhabdaceae</taxon>
        <taxon>Edaphosphingomonas</taxon>
    </lineage>
</organism>